<reference evidence="9 10" key="1">
    <citation type="submission" date="2022-12" db="EMBL/GenBank/DDBJ databases">
        <title>Draft genome sequence of Paenibacillus sp. dW9.</title>
        <authorList>
            <person name="Choi E.-W."/>
            <person name="Kim D.-U."/>
        </authorList>
    </citation>
    <scope>NUCLEOTIDE SEQUENCE [LARGE SCALE GENOMIC DNA]</scope>
    <source>
        <strain evidence="10">dW9</strain>
    </source>
</reference>
<evidence type="ECO:0000313" key="9">
    <source>
        <dbReference type="EMBL" id="MCZ8515758.1"/>
    </source>
</evidence>
<protein>
    <submittedName>
        <fullName evidence="9">GerAB/ArcD/ProY family transporter</fullName>
    </submittedName>
</protein>
<feature type="transmembrane region" description="Helical" evidence="8">
    <location>
        <begin position="341"/>
        <end position="360"/>
    </location>
</feature>
<dbReference type="Proteomes" id="UP001527882">
    <property type="component" value="Unassembled WGS sequence"/>
</dbReference>
<evidence type="ECO:0000256" key="4">
    <source>
        <dbReference type="ARBA" id="ARBA00022544"/>
    </source>
</evidence>
<keyword evidence="5 8" id="KW-0812">Transmembrane</keyword>
<feature type="transmembrane region" description="Helical" evidence="8">
    <location>
        <begin position="307"/>
        <end position="329"/>
    </location>
</feature>
<evidence type="ECO:0000256" key="5">
    <source>
        <dbReference type="ARBA" id="ARBA00022692"/>
    </source>
</evidence>
<keyword evidence="6 8" id="KW-1133">Transmembrane helix</keyword>
<keyword evidence="3" id="KW-0813">Transport</keyword>
<dbReference type="Pfam" id="PF03845">
    <property type="entry name" value="Spore_permease"/>
    <property type="match status" value="1"/>
</dbReference>
<evidence type="ECO:0000256" key="2">
    <source>
        <dbReference type="ARBA" id="ARBA00007998"/>
    </source>
</evidence>
<name>A0ABT4QG22_9BACL</name>
<evidence type="ECO:0000256" key="7">
    <source>
        <dbReference type="ARBA" id="ARBA00023136"/>
    </source>
</evidence>
<feature type="transmembrane region" description="Helical" evidence="8">
    <location>
        <begin position="6"/>
        <end position="26"/>
    </location>
</feature>
<feature type="transmembrane region" description="Helical" evidence="8">
    <location>
        <begin position="211"/>
        <end position="233"/>
    </location>
</feature>
<keyword evidence="7 8" id="KW-0472">Membrane</keyword>
<organism evidence="9 10">
    <name type="scientific">Paenibacillus gyeongsangnamensis</name>
    <dbReference type="NCBI Taxonomy" id="3388067"/>
    <lineage>
        <taxon>Bacteria</taxon>
        <taxon>Bacillati</taxon>
        <taxon>Bacillota</taxon>
        <taxon>Bacilli</taxon>
        <taxon>Bacillales</taxon>
        <taxon>Paenibacillaceae</taxon>
        <taxon>Paenibacillus</taxon>
    </lineage>
</organism>
<gene>
    <name evidence="9" type="ORF">O9H85_25770</name>
</gene>
<comment type="caution">
    <text evidence="9">The sequence shown here is derived from an EMBL/GenBank/DDBJ whole genome shotgun (WGS) entry which is preliminary data.</text>
</comment>
<evidence type="ECO:0000256" key="8">
    <source>
        <dbReference type="SAM" id="Phobius"/>
    </source>
</evidence>
<accession>A0ABT4QG22</accession>
<feature type="transmembrane region" description="Helical" evidence="8">
    <location>
        <begin position="77"/>
        <end position="98"/>
    </location>
</feature>
<feature type="transmembrane region" description="Helical" evidence="8">
    <location>
        <begin position="33"/>
        <end position="51"/>
    </location>
</feature>
<dbReference type="RefSeq" id="WP_269884287.1">
    <property type="nucleotide sequence ID" value="NZ_JAQAGZ010000019.1"/>
</dbReference>
<evidence type="ECO:0000256" key="3">
    <source>
        <dbReference type="ARBA" id="ARBA00022448"/>
    </source>
</evidence>
<keyword evidence="10" id="KW-1185">Reference proteome</keyword>
<feature type="transmembrane region" description="Helical" evidence="8">
    <location>
        <begin position="263"/>
        <end position="286"/>
    </location>
</feature>
<dbReference type="EMBL" id="JAQAGZ010000019">
    <property type="protein sequence ID" value="MCZ8515758.1"/>
    <property type="molecule type" value="Genomic_DNA"/>
</dbReference>
<comment type="similarity">
    <text evidence="2">Belongs to the amino acid-polyamine-organocation (APC) superfamily. Spore germination protein (SGP) (TC 2.A.3.9) family.</text>
</comment>
<feature type="transmembrane region" description="Helical" evidence="8">
    <location>
        <begin position="110"/>
        <end position="128"/>
    </location>
</feature>
<evidence type="ECO:0000256" key="6">
    <source>
        <dbReference type="ARBA" id="ARBA00022989"/>
    </source>
</evidence>
<comment type="subcellular location">
    <subcellularLocation>
        <location evidence="1">Membrane</location>
        <topology evidence="1">Multi-pass membrane protein</topology>
    </subcellularLocation>
</comment>
<dbReference type="PANTHER" id="PTHR34975">
    <property type="entry name" value="SPORE GERMINATION PROTEIN A2"/>
    <property type="match status" value="1"/>
</dbReference>
<keyword evidence="4" id="KW-0309">Germination</keyword>
<evidence type="ECO:0000256" key="1">
    <source>
        <dbReference type="ARBA" id="ARBA00004141"/>
    </source>
</evidence>
<dbReference type="InterPro" id="IPR004761">
    <property type="entry name" value="Spore_GerAB"/>
</dbReference>
<feature type="transmembrane region" description="Helical" evidence="8">
    <location>
        <begin position="134"/>
        <end position="154"/>
    </location>
</feature>
<proteinExistence type="inferred from homology"/>
<sequence>MNRYFIYMVLMCMLTNTVVFVPRMLLTERFSGAMMSIIVSIAVGSLSSYWFTKSILAFPGQGLPEIFEAAFPAWFRVPYLIFLAAMWIAAGSFVVVSYARIIQRFVNPDFNLLALLAFFLIVSAWVAAGSSRSVLYLMEIVIIINLPLIVFILYKAIRSQSMDWDAVRVMTHYMGELPTLNSVSGATYVFTGYINMAIFNRTFQDVKRIQWFWAVPVLGTLVLATSFFIPIGYHGTYGVDQYIYTWVSTSDSMRMEFGFIERVLYVFLLLYLSISLLFVSVTWHVGAELFKGIFHLNHVDENDRQSGSWLSWLVFLFSGGIVLWTAVYLNEKQSAAVASHWFVLRLVSELSLVALMVWLARRRRRKA</sequence>
<dbReference type="PANTHER" id="PTHR34975:SF2">
    <property type="entry name" value="SPORE GERMINATION PROTEIN A2"/>
    <property type="match status" value="1"/>
</dbReference>
<evidence type="ECO:0000313" key="10">
    <source>
        <dbReference type="Proteomes" id="UP001527882"/>
    </source>
</evidence>